<sequence length="269" mass="29279">MEQNTSEAKVEGLEAKLSELRSQQTPSQEKPVAAVTTPAPEKLPPATASVSARRGSPKVLLLLLMIIVIAVAAFLLTRMGQGSATKITDTGQKTDAGPTDVISGANYYVNTMYGYTIAYPQDFSLIKVSGTDLPETFYSQSDDVSFSGGVREDDPASVVILGVKVNPTDETGETIFCSGDDDCLNKWLAVIGESESPEDYLNVQILGRQVKGVELRSEVGEDTQVKRYYAFYQKDDIFVVSLIANNYPEDEVEAALNDFAKYISSFKLE</sequence>
<evidence type="ECO:0000256" key="1">
    <source>
        <dbReference type="SAM" id="MobiDB-lite"/>
    </source>
</evidence>
<keyword evidence="2" id="KW-0472">Membrane</keyword>
<proteinExistence type="predicted"/>
<keyword evidence="2" id="KW-1133">Transmembrane helix</keyword>
<feature type="compositionally biased region" description="Basic and acidic residues" evidence="1">
    <location>
        <begin position="8"/>
        <end position="19"/>
    </location>
</feature>
<name>A0A1F8AU02_9BACT</name>
<evidence type="ECO:0000313" key="3">
    <source>
        <dbReference type="EMBL" id="OGM55110.1"/>
    </source>
</evidence>
<dbReference type="EMBL" id="MGGW01000005">
    <property type="protein sequence ID" value="OGM55110.1"/>
    <property type="molecule type" value="Genomic_DNA"/>
</dbReference>
<dbReference type="AlphaFoldDB" id="A0A1F8AU02"/>
<gene>
    <name evidence="3" type="ORF">A3E44_04285</name>
</gene>
<protein>
    <submittedName>
        <fullName evidence="3">Uncharacterized protein</fullName>
    </submittedName>
</protein>
<organism evidence="3 4">
    <name type="scientific">Candidatus Woesebacteria bacterium RIFCSPHIGHO2_12_FULL_41_24</name>
    <dbReference type="NCBI Taxonomy" id="1802510"/>
    <lineage>
        <taxon>Bacteria</taxon>
        <taxon>Candidatus Woeseibacteriota</taxon>
    </lineage>
</organism>
<accession>A0A1F8AU02</accession>
<comment type="caution">
    <text evidence="3">The sequence shown here is derived from an EMBL/GenBank/DDBJ whole genome shotgun (WGS) entry which is preliminary data.</text>
</comment>
<keyword evidence="2" id="KW-0812">Transmembrane</keyword>
<feature type="transmembrane region" description="Helical" evidence="2">
    <location>
        <begin position="59"/>
        <end position="77"/>
    </location>
</feature>
<evidence type="ECO:0000313" key="4">
    <source>
        <dbReference type="Proteomes" id="UP000178603"/>
    </source>
</evidence>
<feature type="region of interest" description="Disordered" evidence="1">
    <location>
        <begin position="1"/>
        <end position="50"/>
    </location>
</feature>
<dbReference type="Proteomes" id="UP000178603">
    <property type="component" value="Unassembled WGS sequence"/>
</dbReference>
<reference evidence="3 4" key="1">
    <citation type="journal article" date="2016" name="Nat. Commun.">
        <title>Thousands of microbial genomes shed light on interconnected biogeochemical processes in an aquifer system.</title>
        <authorList>
            <person name="Anantharaman K."/>
            <person name="Brown C.T."/>
            <person name="Hug L.A."/>
            <person name="Sharon I."/>
            <person name="Castelle C.J."/>
            <person name="Probst A.J."/>
            <person name="Thomas B.C."/>
            <person name="Singh A."/>
            <person name="Wilkins M.J."/>
            <person name="Karaoz U."/>
            <person name="Brodie E.L."/>
            <person name="Williams K.H."/>
            <person name="Hubbard S.S."/>
            <person name="Banfield J.F."/>
        </authorList>
    </citation>
    <scope>NUCLEOTIDE SEQUENCE [LARGE SCALE GENOMIC DNA]</scope>
</reference>
<evidence type="ECO:0000256" key="2">
    <source>
        <dbReference type="SAM" id="Phobius"/>
    </source>
</evidence>